<evidence type="ECO:0000313" key="4">
    <source>
        <dbReference type="Proteomes" id="UP000466024"/>
    </source>
</evidence>
<keyword evidence="1" id="KW-1133">Transmembrane helix</keyword>
<feature type="domain" description="DUF6708" evidence="2">
    <location>
        <begin position="119"/>
        <end position="300"/>
    </location>
</feature>
<evidence type="ECO:0000259" key="2">
    <source>
        <dbReference type="Pfam" id="PF20455"/>
    </source>
</evidence>
<dbReference type="InterPro" id="IPR046554">
    <property type="entry name" value="DUF6708"/>
</dbReference>
<feature type="transmembrane region" description="Helical" evidence="1">
    <location>
        <begin position="322"/>
        <end position="344"/>
    </location>
</feature>
<keyword evidence="4" id="KW-1185">Reference proteome</keyword>
<dbReference type="RefSeq" id="WP_149435001.1">
    <property type="nucleotide sequence ID" value="NZ_VTPX01000004.1"/>
</dbReference>
<accession>A0A640WEK7</accession>
<sequence>MDYSGLGKRNRFSVGYRLSDEKSSARYIQGESVKGMPMDFFSVIKVNSSYIELVDRWYPIRGFWAWLSVMLGCGSLLVSGALLYAVFFPIGEPMIPGVGAKIFFLFLSLMFFLVSWFGAWYAFKVECLGYTHYPIRLNRKTREVYFFRQDGTVLTVPWESLSLTLGESKNPLVGKTYDLRARVLEEDGETVRESFSLGYTFPGKPESMDKFWAFLQPYMEAEDGVERTCRELRKSLLMPVDGRREGWRWSIFRTFAPGLHYPWTMLLLCIPLGLNAVGRMLAMSTCKIPQWPEEVERANPVEPDDPYRLTWRDNGPLGWWELYWPLLCTVIGVGAFIGILGWVISGLWR</sequence>
<dbReference type="AlphaFoldDB" id="A0A640WEK7"/>
<evidence type="ECO:0000256" key="1">
    <source>
        <dbReference type="SAM" id="Phobius"/>
    </source>
</evidence>
<dbReference type="EMBL" id="VTPX01000004">
    <property type="protein sequence ID" value="KAA0018577.1"/>
    <property type="molecule type" value="Genomic_DNA"/>
</dbReference>
<dbReference type="Pfam" id="PF20455">
    <property type="entry name" value="DUF6708"/>
    <property type="match status" value="1"/>
</dbReference>
<protein>
    <recommendedName>
        <fullName evidence="2">DUF6708 domain-containing protein</fullName>
    </recommendedName>
</protein>
<gene>
    <name evidence="3" type="ORF">F0A16_08635</name>
</gene>
<reference evidence="3 4" key="1">
    <citation type="submission" date="2019-08" db="EMBL/GenBank/DDBJ databases">
        <title>Bioinformatics analysis of the strain L3 and L5.</title>
        <authorList>
            <person name="Li X."/>
        </authorList>
    </citation>
    <scope>NUCLEOTIDE SEQUENCE [LARGE SCALE GENOMIC DNA]</scope>
    <source>
        <strain evidence="3 4">L3</strain>
    </source>
</reference>
<keyword evidence="1" id="KW-0812">Transmembrane</keyword>
<evidence type="ECO:0000313" key="3">
    <source>
        <dbReference type="EMBL" id="KAA0018577.1"/>
    </source>
</evidence>
<comment type="caution">
    <text evidence="3">The sequence shown here is derived from an EMBL/GenBank/DDBJ whole genome shotgun (WGS) entry which is preliminary data.</text>
</comment>
<proteinExistence type="predicted"/>
<organism evidence="3 4">
    <name type="scientific">Salinicola corii</name>
    <dbReference type="NCBI Taxonomy" id="2606937"/>
    <lineage>
        <taxon>Bacteria</taxon>
        <taxon>Pseudomonadati</taxon>
        <taxon>Pseudomonadota</taxon>
        <taxon>Gammaproteobacteria</taxon>
        <taxon>Oceanospirillales</taxon>
        <taxon>Halomonadaceae</taxon>
        <taxon>Salinicola</taxon>
    </lineage>
</organism>
<feature type="transmembrane region" description="Helical" evidence="1">
    <location>
        <begin position="63"/>
        <end position="90"/>
    </location>
</feature>
<feature type="transmembrane region" description="Helical" evidence="1">
    <location>
        <begin position="102"/>
        <end position="123"/>
    </location>
</feature>
<feature type="transmembrane region" description="Helical" evidence="1">
    <location>
        <begin position="251"/>
        <end position="274"/>
    </location>
</feature>
<dbReference type="Proteomes" id="UP000466024">
    <property type="component" value="Unassembled WGS sequence"/>
</dbReference>
<keyword evidence="1" id="KW-0472">Membrane</keyword>
<name>A0A640WEK7_9GAMM</name>